<sequence>MNETDMALQQLAVSIQGLRRQRSCTPGKENVASAAEVLAETDPAGDCTVGLLASGSSGNCAFIRFGETKILIDAGISYRRITQGLHRFRCTLDDISAVFITHEHSDHIHGLPMVLKHSRLPVYTTLPTWQAMGDKTGAYSDRFVRLTKRVTVGSMQIVPFSIPHDAAHPVGYAVYSGGHKVTVATDLGYVTPDVERAAALADILILEANHDEEMVRTGPYPRALQARILGRSGHLSNYAAAELLAKVPQKDMLKVLLAHRSEKNNTPAATIQTMRTVLEKSEKTIGKNILLRLASQQSGVRFQMGVTNDET</sequence>
<name>U7UET9_9FIRM</name>
<dbReference type="SUPFAM" id="SSF56281">
    <property type="entry name" value="Metallo-hydrolase/oxidoreductase"/>
    <property type="match status" value="1"/>
</dbReference>
<evidence type="ECO:0000313" key="3">
    <source>
        <dbReference type="Proteomes" id="UP000017090"/>
    </source>
</evidence>
<keyword evidence="3" id="KW-1185">Reference proteome</keyword>
<proteinExistence type="predicted"/>
<accession>U7UET9</accession>
<feature type="domain" description="Metallo-beta-lactamase" evidence="1">
    <location>
        <begin position="57"/>
        <end position="234"/>
    </location>
</feature>
<evidence type="ECO:0000313" key="2">
    <source>
        <dbReference type="EMBL" id="ERT57816.1"/>
    </source>
</evidence>
<dbReference type="AlphaFoldDB" id="U7UET9"/>
<dbReference type="Gene3D" id="3.60.15.10">
    <property type="entry name" value="Ribonuclease Z/Hydroxyacylglutathione hydrolase-like"/>
    <property type="match status" value="1"/>
</dbReference>
<dbReference type="STRING" id="1111454.HMPREF1250_1210"/>
<dbReference type="SMART" id="SM00849">
    <property type="entry name" value="Lactamase_B"/>
    <property type="match status" value="1"/>
</dbReference>
<dbReference type="Proteomes" id="UP000017090">
    <property type="component" value="Unassembled WGS sequence"/>
</dbReference>
<dbReference type="PANTHER" id="PTHR47619:SF1">
    <property type="entry name" value="EXODEOXYRIBONUCLEASE WALJ"/>
    <property type="match status" value="1"/>
</dbReference>
<protein>
    <submittedName>
        <fullName evidence="2">Beta-lactamase family protein</fullName>
    </submittedName>
</protein>
<dbReference type="InterPro" id="IPR036866">
    <property type="entry name" value="RibonucZ/Hydroxyglut_hydro"/>
</dbReference>
<dbReference type="PATRIC" id="fig|1111454.3.peg.1893"/>
<dbReference type="EMBL" id="AWXA01000051">
    <property type="protein sequence ID" value="ERT57816.1"/>
    <property type="molecule type" value="Genomic_DNA"/>
</dbReference>
<comment type="caution">
    <text evidence="2">The sequence shown here is derived from an EMBL/GenBank/DDBJ whole genome shotgun (WGS) entry which is preliminary data.</text>
</comment>
<dbReference type="RefSeq" id="WP_023054320.1">
    <property type="nucleotide sequence ID" value="NZ_AWXA01000051.1"/>
</dbReference>
<dbReference type="InterPro" id="IPR052533">
    <property type="entry name" value="WalJ/YycJ-like"/>
</dbReference>
<dbReference type="OrthoDB" id="9781189at2"/>
<gene>
    <name evidence="2" type="ORF">HMPREF1250_1210</name>
</gene>
<evidence type="ECO:0000259" key="1">
    <source>
        <dbReference type="SMART" id="SM00849"/>
    </source>
</evidence>
<organism evidence="2 3">
    <name type="scientific">Megasphaera vaginalis</name>
    <name type="common">ex Srinivasan et al. 2021</name>
    <dbReference type="NCBI Taxonomy" id="1111454"/>
    <lineage>
        <taxon>Bacteria</taxon>
        <taxon>Bacillati</taxon>
        <taxon>Bacillota</taxon>
        <taxon>Negativicutes</taxon>
        <taxon>Veillonellales</taxon>
        <taxon>Veillonellaceae</taxon>
        <taxon>Megasphaera</taxon>
    </lineage>
</organism>
<dbReference type="eggNOG" id="COG1235">
    <property type="taxonomic scope" value="Bacteria"/>
</dbReference>
<reference evidence="2 3" key="1">
    <citation type="submission" date="2013-09" db="EMBL/GenBank/DDBJ databases">
        <authorList>
            <person name="Durkin A.S."/>
            <person name="Haft D.R."/>
            <person name="McCorrison J."/>
            <person name="Torralba M."/>
            <person name="Gillis M."/>
            <person name="Haft D.H."/>
            <person name="Methe B."/>
            <person name="Sutton G."/>
            <person name="Nelson K.E."/>
        </authorList>
    </citation>
    <scope>NUCLEOTIDE SEQUENCE [LARGE SCALE GENOMIC DNA]</scope>
    <source>
        <strain evidence="2 3">BV3C16-1</strain>
    </source>
</reference>
<dbReference type="InterPro" id="IPR001279">
    <property type="entry name" value="Metallo-B-lactamas"/>
</dbReference>
<dbReference type="Pfam" id="PF12706">
    <property type="entry name" value="Lactamase_B_2"/>
    <property type="match status" value="1"/>
</dbReference>
<dbReference type="PANTHER" id="PTHR47619">
    <property type="entry name" value="METALLO-HYDROLASE YYCJ-RELATED"/>
    <property type="match status" value="1"/>
</dbReference>